<keyword evidence="1" id="KW-1133">Transmembrane helix</keyword>
<name>A0A6N3E8C6_CLOBU</name>
<dbReference type="EMBL" id="CACRTU010000019">
    <property type="protein sequence ID" value="VYU36305.1"/>
    <property type="molecule type" value="Genomic_DNA"/>
</dbReference>
<gene>
    <name evidence="3" type="ORF">CBLFYP62_02110</name>
    <name evidence="2" type="ORF">DRB99_02385</name>
</gene>
<feature type="transmembrane region" description="Helical" evidence="1">
    <location>
        <begin position="119"/>
        <end position="138"/>
    </location>
</feature>
<feature type="transmembrane region" description="Helical" evidence="1">
    <location>
        <begin position="150"/>
        <end position="169"/>
    </location>
</feature>
<feature type="transmembrane region" description="Helical" evidence="1">
    <location>
        <begin position="66"/>
        <end position="84"/>
    </location>
</feature>
<dbReference type="RefSeq" id="WP_033127646.1">
    <property type="nucleotide sequence ID" value="NZ_BKBB01000007.1"/>
</dbReference>
<protein>
    <recommendedName>
        <fullName evidence="4">ABC transporter permease</fullName>
    </recommendedName>
</protein>
<sequence>MKKSLSIKSYFTFTKNVFQRNIAYKANTIMFVLGDTMILAVTYYLWKAIYSSSSQGTLNGFSYNDMIVYVLLSFITQGLIGTEVGNTISREVRNGSIASNLIKPISYEKRMLFEGFGGMLYGFILVFIIGFTAVLIIAMKTQIGLTIPNVIMYFLSVILSYFINFYYSYSMGLLTFKITNMWGVNQIMQAVTALFSGALVPIAFFPKVVQNIFDFFPFKSIIYTPCMIFENKLSSYEICIAFGRQIFWVIVMMIIGKVMYKALVKNLTILGG</sequence>
<dbReference type="AlphaFoldDB" id="A0A6N3E8C6"/>
<feature type="transmembrane region" description="Helical" evidence="1">
    <location>
        <begin position="28"/>
        <end position="46"/>
    </location>
</feature>
<keyword evidence="1" id="KW-0472">Membrane</keyword>
<reference evidence="3" key="2">
    <citation type="submission" date="2019-11" db="EMBL/GenBank/DDBJ databases">
        <authorList>
            <person name="Feng L."/>
        </authorList>
    </citation>
    <scope>NUCLEOTIDE SEQUENCE</scope>
    <source>
        <strain evidence="3">CButyricumLFYP62</strain>
    </source>
</reference>
<evidence type="ECO:0000256" key="1">
    <source>
        <dbReference type="SAM" id="Phobius"/>
    </source>
</evidence>
<proteinExistence type="predicted"/>
<evidence type="ECO:0008006" key="4">
    <source>
        <dbReference type="Google" id="ProtNLM"/>
    </source>
</evidence>
<reference evidence="2" key="1">
    <citation type="submission" date="2018-07" db="EMBL/GenBank/DDBJ databases">
        <title>Complete genome sequence of Clostridium butyricum S-45-5 isolated from human feces.</title>
        <authorList>
            <person name="Chang Y.-H."/>
            <person name="Shin Y."/>
        </authorList>
    </citation>
    <scope>NUCLEOTIDE SEQUENCE [LARGE SCALE GENOMIC DNA]</scope>
    <source>
        <strain evidence="2">S-45-5</strain>
    </source>
</reference>
<dbReference type="Pfam" id="PF06182">
    <property type="entry name" value="ABC2_membrane_6"/>
    <property type="match status" value="1"/>
</dbReference>
<dbReference type="PANTHER" id="PTHR36832">
    <property type="entry name" value="SLR1174 PROTEIN-RELATED"/>
    <property type="match status" value="1"/>
</dbReference>
<dbReference type="PANTHER" id="PTHR36832:SF1">
    <property type="entry name" value="SLR1174 PROTEIN"/>
    <property type="match status" value="1"/>
</dbReference>
<dbReference type="InterPro" id="IPR010390">
    <property type="entry name" value="ABC-2_transporter-like"/>
</dbReference>
<evidence type="ECO:0000313" key="3">
    <source>
        <dbReference type="EMBL" id="VYU36305.1"/>
    </source>
</evidence>
<keyword evidence="1" id="KW-0812">Transmembrane</keyword>
<feature type="transmembrane region" description="Helical" evidence="1">
    <location>
        <begin position="190"/>
        <end position="213"/>
    </location>
</feature>
<feature type="transmembrane region" description="Helical" evidence="1">
    <location>
        <begin position="233"/>
        <end position="255"/>
    </location>
</feature>
<dbReference type="EMBL" id="CP030775">
    <property type="protein sequence ID" value="AXB83831.1"/>
    <property type="molecule type" value="Genomic_DNA"/>
</dbReference>
<organism evidence="3">
    <name type="scientific">Clostridium butyricum</name>
    <dbReference type="NCBI Taxonomy" id="1492"/>
    <lineage>
        <taxon>Bacteria</taxon>
        <taxon>Bacillati</taxon>
        <taxon>Bacillota</taxon>
        <taxon>Clostridia</taxon>
        <taxon>Eubacteriales</taxon>
        <taxon>Clostridiaceae</taxon>
        <taxon>Clostridium</taxon>
    </lineage>
</organism>
<accession>A0A6N3E8C6</accession>
<evidence type="ECO:0000313" key="2">
    <source>
        <dbReference type="EMBL" id="AXB83831.1"/>
    </source>
</evidence>